<dbReference type="SUPFAM" id="SSF50324">
    <property type="entry name" value="Inorganic pyrophosphatase"/>
    <property type="match status" value="1"/>
</dbReference>
<evidence type="ECO:0000313" key="2">
    <source>
        <dbReference type="Proteomes" id="UP001050691"/>
    </source>
</evidence>
<dbReference type="GO" id="GO:0000287">
    <property type="term" value="F:magnesium ion binding"/>
    <property type="evidence" value="ECO:0007669"/>
    <property type="project" value="InterPro"/>
</dbReference>
<comment type="caution">
    <text evidence="1">The sequence shown here is derived from an EMBL/GenBank/DDBJ whole genome shotgun (WGS) entry which is preliminary data.</text>
</comment>
<protein>
    <submittedName>
        <fullName evidence="1">Uncharacterized protein</fullName>
    </submittedName>
</protein>
<dbReference type="AlphaFoldDB" id="A0AAV5AM54"/>
<dbReference type="Gene3D" id="3.90.80.10">
    <property type="entry name" value="Inorganic pyrophosphatase"/>
    <property type="match status" value="1"/>
</dbReference>
<organism evidence="1 2">
    <name type="scientific">Clathrus columnatus</name>
    <dbReference type="NCBI Taxonomy" id="1419009"/>
    <lineage>
        <taxon>Eukaryota</taxon>
        <taxon>Fungi</taxon>
        <taxon>Dikarya</taxon>
        <taxon>Basidiomycota</taxon>
        <taxon>Agaricomycotina</taxon>
        <taxon>Agaricomycetes</taxon>
        <taxon>Phallomycetidae</taxon>
        <taxon>Phallales</taxon>
        <taxon>Clathraceae</taxon>
        <taxon>Clathrus</taxon>
    </lineage>
</organism>
<name>A0AAV5AM54_9AGAM</name>
<dbReference type="EMBL" id="BPWL01000009">
    <property type="protein sequence ID" value="GJJ13794.1"/>
    <property type="molecule type" value="Genomic_DNA"/>
</dbReference>
<proteinExistence type="predicted"/>
<gene>
    <name evidence="1" type="ORF">Clacol_008051</name>
</gene>
<dbReference type="InterPro" id="IPR036649">
    <property type="entry name" value="Pyrophosphatase_sf"/>
</dbReference>
<dbReference type="GO" id="GO:0006796">
    <property type="term" value="P:phosphate-containing compound metabolic process"/>
    <property type="evidence" value="ECO:0007669"/>
    <property type="project" value="InterPro"/>
</dbReference>
<dbReference type="GO" id="GO:0005737">
    <property type="term" value="C:cytoplasm"/>
    <property type="evidence" value="ECO:0007669"/>
    <property type="project" value="InterPro"/>
</dbReference>
<keyword evidence="2" id="KW-1185">Reference proteome</keyword>
<dbReference type="Proteomes" id="UP001050691">
    <property type="component" value="Unassembled WGS sequence"/>
</dbReference>
<dbReference type="GO" id="GO:0004427">
    <property type="term" value="F:inorganic diphosphate phosphatase activity"/>
    <property type="evidence" value="ECO:0007669"/>
    <property type="project" value="InterPro"/>
</dbReference>
<evidence type="ECO:0000313" key="1">
    <source>
        <dbReference type="EMBL" id="GJJ13794.1"/>
    </source>
</evidence>
<reference evidence="1" key="1">
    <citation type="submission" date="2021-10" db="EMBL/GenBank/DDBJ databases">
        <title>De novo Genome Assembly of Clathrus columnatus (Basidiomycota, Fungi) Using Illumina and Nanopore Sequence Data.</title>
        <authorList>
            <person name="Ogiso-Tanaka E."/>
            <person name="Itagaki H."/>
            <person name="Hosoya T."/>
            <person name="Hosaka K."/>
        </authorList>
    </citation>
    <scope>NUCLEOTIDE SEQUENCE</scope>
    <source>
        <strain evidence="1">MO-923</strain>
    </source>
</reference>
<sequence>MIDSGKIYKIPDGKPENRLVFSGELRNKRHAMGIIHECHGAWQSLISGGIPATTANYEISITNLTIENSPGLVQKIDPEYINLTPDSRQPPAPINPSIDKSFYIASVQL</sequence>
<accession>A0AAV5AM54</accession>